<name>A0ACC2PII5_9HYME</name>
<evidence type="ECO:0000313" key="2">
    <source>
        <dbReference type="Proteomes" id="UP001239111"/>
    </source>
</evidence>
<organism evidence="1 2">
    <name type="scientific">Eretmocerus hayati</name>
    <dbReference type="NCBI Taxonomy" id="131215"/>
    <lineage>
        <taxon>Eukaryota</taxon>
        <taxon>Metazoa</taxon>
        <taxon>Ecdysozoa</taxon>
        <taxon>Arthropoda</taxon>
        <taxon>Hexapoda</taxon>
        <taxon>Insecta</taxon>
        <taxon>Pterygota</taxon>
        <taxon>Neoptera</taxon>
        <taxon>Endopterygota</taxon>
        <taxon>Hymenoptera</taxon>
        <taxon>Apocrita</taxon>
        <taxon>Proctotrupomorpha</taxon>
        <taxon>Chalcidoidea</taxon>
        <taxon>Aphelinidae</taxon>
        <taxon>Aphelininae</taxon>
        <taxon>Eretmocerus</taxon>
    </lineage>
</organism>
<keyword evidence="2" id="KW-1185">Reference proteome</keyword>
<sequence length="617" mass="69647">MNSSRILPRLIPTALSVLNMCSADDVHRARAQLFSGNQSENQVPQYQTCFLAAPNRVTVGHFSSIVPGGKTSLLYSNYFTVPIATTASCATATHNDKLMVNLQDSSSVACSPKNVHNFPENASLIDSNLSIDASAHSKNIGCRPKKRKGNTKNGGRPPKSFDEPISSALECTRAKKLFEDISKNNDPLVVQTASKLIVENCQESPINEQHSELNPTLGKHTNDSALAFYLEYNYNKRSYSALVQDINRRNCGERKSNLYPSYQKLAEAKKNCLPKGSIGLCVLPLRKKQLRPSMQSSIVWKIKKNRLKKYEFKLSNGKDVSVTFKVHTTNLSFLIKNGKKSLNLGLALLHAKIKACERLLHLAYKLSIGSKTLKWNVTKDVRDDVGAHKKVIQDNVRGDIGVRPDQVLQGHGTINTGNLARRCYQDPKKFAQTLGLDEDFVQNLANILILFESKRKINYDLLDQYCWEVYLQLYELYPWAHLNVSLHKLLMHGCRVARELPLPVSYFSEDSQEAWHKFYRKNLTQHARQSSKKFQLLDVYNRGIYESDPLISNMLIEERSKLLEKNHFLAYLERFELESENNNSDADCLNEVHSDDSSASGIFSGNERNSDADVESD</sequence>
<comment type="caution">
    <text evidence="1">The sequence shown here is derived from an EMBL/GenBank/DDBJ whole genome shotgun (WGS) entry which is preliminary data.</text>
</comment>
<evidence type="ECO:0000313" key="1">
    <source>
        <dbReference type="EMBL" id="KAJ8682631.1"/>
    </source>
</evidence>
<proteinExistence type="predicted"/>
<reference evidence="1" key="1">
    <citation type="submission" date="2023-04" db="EMBL/GenBank/DDBJ databases">
        <title>A chromosome-level genome assembly of the parasitoid wasp Eretmocerus hayati.</title>
        <authorList>
            <person name="Zhong Y."/>
            <person name="Liu S."/>
            <person name="Liu Y."/>
        </authorList>
    </citation>
    <scope>NUCLEOTIDE SEQUENCE</scope>
    <source>
        <strain evidence="1">ZJU_SS_LIU_2023</strain>
    </source>
</reference>
<dbReference type="EMBL" id="CM056741">
    <property type="protein sequence ID" value="KAJ8682631.1"/>
    <property type="molecule type" value="Genomic_DNA"/>
</dbReference>
<gene>
    <name evidence="1" type="ORF">QAD02_018423</name>
</gene>
<dbReference type="Proteomes" id="UP001239111">
    <property type="component" value="Chromosome 1"/>
</dbReference>
<accession>A0ACC2PII5</accession>
<protein>
    <submittedName>
        <fullName evidence="1">Uncharacterized protein</fullName>
    </submittedName>
</protein>